<dbReference type="Pfam" id="PF01344">
    <property type="entry name" value="Kelch_1"/>
    <property type="match status" value="1"/>
</dbReference>
<keyword evidence="2" id="KW-0677">Repeat</keyword>
<reference evidence="5" key="1">
    <citation type="submission" date="2021-01" db="EMBL/GenBank/DDBJ databases">
        <authorList>
            <person name="Corre E."/>
            <person name="Pelletier E."/>
            <person name="Niang G."/>
            <person name="Scheremetjew M."/>
            <person name="Finn R."/>
            <person name="Kale V."/>
            <person name="Holt S."/>
            <person name="Cochrane G."/>
            <person name="Meng A."/>
            <person name="Brown T."/>
            <person name="Cohen L."/>
        </authorList>
    </citation>
    <scope>NUCLEOTIDE SEQUENCE</scope>
    <source>
        <strain evidence="5">RCC3387</strain>
    </source>
</reference>
<keyword evidence="3" id="KW-0472">Membrane</keyword>
<dbReference type="PANTHER" id="PTHR24412:SF441">
    <property type="entry name" value="KELCH-LIKE PROTEIN 28"/>
    <property type="match status" value="1"/>
</dbReference>
<dbReference type="Pfam" id="PF24681">
    <property type="entry name" value="Kelch_KLHDC2_KLHL20_DRC7"/>
    <property type="match status" value="1"/>
</dbReference>
<keyword evidence="1" id="KW-0880">Kelch repeat</keyword>
<evidence type="ECO:0000256" key="3">
    <source>
        <dbReference type="SAM" id="Phobius"/>
    </source>
</evidence>
<feature type="signal peptide" evidence="4">
    <location>
        <begin position="1"/>
        <end position="26"/>
    </location>
</feature>
<dbReference type="Gene3D" id="2.120.10.80">
    <property type="entry name" value="Kelch-type beta propeller"/>
    <property type="match status" value="2"/>
</dbReference>
<dbReference type="EMBL" id="HBGW01001475">
    <property type="protein sequence ID" value="CAD9484010.1"/>
    <property type="molecule type" value="Transcribed_RNA"/>
</dbReference>
<dbReference type="SMART" id="SM00612">
    <property type="entry name" value="Kelch"/>
    <property type="match status" value="4"/>
</dbReference>
<accession>A0A6U9MFD0</accession>
<evidence type="ECO:0000256" key="2">
    <source>
        <dbReference type="ARBA" id="ARBA00022737"/>
    </source>
</evidence>
<dbReference type="AlphaFoldDB" id="A0A6U9MFD0"/>
<feature type="transmembrane region" description="Helical" evidence="3">
    <location>
        <begin position="61"/>
        <end position="82"/>
    </location>
</feature>
<name>A0A6U9MFD0_9DINO</name>
<organism evidence="5">
    <name type="scientific">Zooxanthella nutricula</name>
    <dbReference type="NCBI Taxonomy" id="1333877"/>
    <lineage>
        <taxon>Eukaryota</taxon>
        <taxon>Sar</taxon>
        <taxon>Alveolata</taxon>
        <taxon>Dinophyceae</taxon>
        <taxon>Peridiniales</taxon>
        <taxon>Peridiniales incertae sedis</taxon>
        <taxon>Zooxanthella</taxon>
    </lineage>
</organism>
<feature type="transmembrane region" description="Helical" evidence="3">
    <location>
        <begin position="343"/>
        <end position="360"/>
    </location>
</feature>
<evidence type="ECO:0000313" key="5">
    <source>
        <dbReference type="EMBL" id="CAD9484010.1"/>
    </source>
</evidence>
<dbReference type="PANTHER" id="PTHR24412">
    <property type="entry name" value="KELCH PROTEIN"/>
    <property type="match status" value="1"/>
</dbReference>
<gene>
    <name evidence="5" type="ORF">BRAN1462_LOCUS968</name>
</gene>
<proteinExistence type="predicted"/>
<keyword evidence="3" id="KW-1133">Transmembrane helix</keyword>
<protein>
    <submittedName>
        <fullName evidence="5">Uncharacterized protein</fullName>
    </submittedName>
</protein>
<keyword evidence="3" id="KW-0812">Transmembrane</keyword>
<evidence type="ECO:0000256" key="4">
    <source>
        <dbReference type="SAM" id="SignalP"/>
    </source>
</evidence>
<feature type="transmembrane region" description="Helical" evidence="3">
    <location>
        <begin position="391"/>
        <end position="409"/>
    </location>
</feature>
<dbReference type="SUPFAM" id="SSF117281">
    <property type="entry name" value="Kelch motif"/>
    <property type="match status" value="1"/>
</dbReference>
<dbReference type="InterPro" id="IPR006652">
    <property type="entry name" value="Kelch_1"/>
</dbReference>
<feature type="chain" id="PRO_5030160625" evidence="4">
    <location>
        <begin position="27"/>
        <end position="428"/>
    </location>
</feature>
<keyword evidence="4" id="KW-0732">Signal</keyword>
<sequence>MAPCCRASPMAPAAGATLAWLSVVAAFDQFAAALASAGAAGWTPGTPMPAKRMGHEGGVNSTHVFVVAGFNGTAILSSALAYDVKAERWSPMPDLPKPVSDLGAAVLRGKLYTLGGMVYPDDCQHPGCMNYNVSTVFALDLAGGAAWSEAPPMPTARRGMSVAADEARGILYSIGGMNCKSNCAGTDIAYFDTVEAFSVASNTWEVLPPMPTPRRDFGSAVDAEGRLWTVGGCGGVDATDGACPTLSVVEIYNPKTRKWQAPAHLQLPEPRHGMLVATDGDALFLIGGSADAGVFNAPKPSTAVWRLGLTGDLSHASWRRMPSLGHPRYGLNKGYGFVVDGKVFAVGGSVGSLGGFLGYVPSPSMEVLDLRASQEAFALAGSPPPAAFHGGGLWVLAAGIASVAVGAVVGPRAWRFARRVHPAPPLLG</sequence>
<evidence type="ECO:0000256" key="1">
    <source>
        <dbReference type="ARBA" id="ARBA00022441"/>
    </source>
</evidence>
<dbReference type="InterPro" id="IPR015915">
    <property type="entry name" value="Kelch-typ_b-propeller"/>
</dbReference>